<dbReference type="RefSeq" id="WP_152271494.1">
    <property type="nucleotide sequence ID" value="NZ_VTFX01000001.1"/>
</dbReference>
<evidence type="ECO:0000313" key="4">
    <source>
        <dbReference type="Proteomes" id="UP000326852"/>
    </source>
</evidence>
<dbReference type="EMBL" id="VTFX01000001">
    <property type="protein sequence ID" value="KAD4060302.1"/>
    <property type="molecule type" value="Genomic_DNA"/>
</dbReference>
<evidence type="ECO:0000256" key="2">
    <source>
        <dbReference type="SAM" id="Phobius"/>
    </source>
</evidence>
<evidence type="ECO:0000256" key="1">
    <source>
        <dbReference type="SAM" id="MobiDB-lite"/>
    </source>
</evidence>
<keyword evidence="4" id="KW-1185">Reference proteome</keyword>
<dbReference type="Proteomes" id="UP000326852">
    <property type="component" value="Unassembled WGS sequence"/>
</dbReference>
<feature type="region of interest" description="Disordered" evidence="1">
    <location>
        <begin position="1"/>
        <end position="62"/>
    </location>
</feature>
<dbReference type="AlphaFoldDB" id="A0A5N6MTR0"/>
<sequence>MEQNSERDYLGRQYAGGSSDSGSSGQYESPFLPDDGGAGGVPARTPAGAGTGEQTPSTANAAVVPPETVPRQLQIGTVVWGLVLTTLAVLMLLVSAVNLSLDPVLVILAVTLGAGVALLAGGFLAATAKNRRR</sequence>
<name>A0A5N6MTR0_9MICC</name>
<keyword evidence="2" id="KW-0472">Membrane</keyword>
<organism evidence="3 4">
    <name type="scientific">Arthrobacter yangruifuii</name>
    <dbReference type="NCBI Taxonomy" id="2606616"/>
    <lineage>
        <taxon>Bacteria</taxon>
        <taxon>Bacillati</taxon>
        <taxon>Actinomycetota</taxon>
        <taxon>Actinomycetes</taxon>
        <taxon>Micrococcales</taxon>
        <taxon>Micrococcaceae</taxon>
        <taxon>Arthrobacter</taxon>
    </lineage>
</organism>
<feature type="transmembrane region" description="Helical" evidence="2">
    <location>
        <begin position="78"/>
        <end position="99"/>
    </location>
</feature>
<feature type="compositionally biased region" description="Basic and acidic residues" evidence="1">
    <location>
        <begin position="1"/>
        <end position="10"/>
    </location>
</feature>
<keyword evidence="2" id="KW-0812">Transmembrane</keyword>
<proteinExistence type="predicted"/>
<reference evidence="3 4" key="1">
    <citation type="submission" date="2019-08" db="EMBL/GenBank/DDBJ databases">
        <title>Arthrobacter sp. nov., isolated from plateau pika and Tibetan wild ass.</title>
        <authorList>
            <person name="Ge Y."/>
        </authorList>
    </citation>
    <scope>NUCLEOTIDE SEQUENCE [LARGE SCALE GENOMIC DNA]</scope>
    <source>
        <strain evidence="3 4">785</strain>
    </source>
</reference>
<feature type="compositionally biased region" description="Low complexity" evidence="1">
    <location>
        <begin position="16"/>
        <end position="25"/>
    </location>
</feature>
<gene>
    <name evidence="3" type="ORF">GD627_04435</name>
</gene>
<accession>A0A5N6MTR0</accession>
<keyword evidence="2" id="KW-1133">Transmembrane helix</keyword>
<feature type="transmembrane region" description="Helical" evidence="2">
    <location>
        <begin position="105"/>
        <end position="126"/>
    </location>
</feature>
<comment type="caution">
    <text evidence="3">The sequence shown here is derived from an EMBL/GenBank/DDBJ whole genome shotgun (WGS) entry which is preliminary data.</text>
</comment>
<protein>
    <submittedName>
        <fullName evidence="3">Uncharacterized protein</fullName>
    </submittedName>
</protein>
<evidence type="ECO:0000313" key="3">
    <source>
        <dbReference type="EMBL" id="KAD4060302.1"/>
    </source>
</evidence>